<organism evidence="1 2">
    <name type="scientific">Botrimarina mediterranea</name>
    <dbReference type="NCBI Taxonomy" id="2528022"/>
    <lineage>
        <taxon>Bacteria</taxon>
        <taxon>Pseudomonadati</taxon>
        <taxon>Planctomycetota</taxon>
        <taxon>Planctomycetia</taxon>
        <taxon>Pirellulales</taxon>
        <taxon>Lacipirellulaceae</taxon>
        <taxon>Botrimarina</taxon>
    </lineage>
</organism>
<dbReference type="EMBL" id="CP036349">
    <property type="protein sequence ID" value="QDV74555.1"/>
    <property type="molecule type" value="Genomic_DNA"/>
</dbReference>
<protein>
    <submittedName>
        <fullName evidence="1">Uncharacterized protein</fullName>
    </submittedName>
</protein>
<accession>A0A518K9T3</accession>
<reference evidence="1 2" key="1">
    <citation type="submission" date="2019-02" db="EMBL/GenBank/DDBJ databases">
        <title>Deep-cultivation of Planctomycetes and their phenomic and genomic characterization uncovers novel biology.</title>
        <authorList>
            <person name="Wiegand S."/>
            <person name="Jogler M."/>
            <person name="Boedeker C."/>
            <person name="Pinto D."/>
            <person name="Vollmers J."/>
            <person name="Rivas-Marin E."/>
            <person name="Kohn T."/>
            <person name="Peeters S.H."/>
            <person name="Heuer A."/>
            <person name="Rast P."/>
            <person name="Oberbeckmann S."/>
            <person name="Bunk B."/>
            <person name="Jeske O."/>
            <person name="Meyerdierks A."/>
            <person name="Storesund J.E."/>
            <person name="Kallscheuer N."/>
            <person name="Luecker S."/>
            <person name="Lage O.M."/>
            <person name="Pohl T."/>
            <person name="Merkel B.J."/>
            <person name="Hornburger P."/>
            <person name="Mueller R.-W."/>
            <person name="Bruemmer F."/>
            <person name="Labrenz M."/>
            <person name="Spormann A.M."/>
            <person name="Op den Camp H."/>
            <person name="Overmann J."/>
            <person name="Amann R."/>
            <person name="Jetten M.S.M."/>
            <person name="Mascher T."/>
            <person name="Medema M.H."/>
            <person name="Devos D.P."/>
            <person name="Kaster A.-K."/>
            <person name="Ovreas L."/>
            <person name="Rohde M."/>
            <person name="Galperin M.Y."/>
            <person name="Jogler C."/>
        </authorList>
    </citation>
    <scope>NUCLEOTIDE SEQUENCE [LARGE SCALE GENOMIC DNA]</scope>
    <source>
        <strain evidence="1 2">Spa11</strain>
    </source>
</reference>
<evidence type="ECO:0000313" key="2">
    <source>
        <dbReference type="Proteomes" id="UP000316426"/>
    </source>
</evidence>
<keyword evidence="2" id="KW-1185">Reference proteome</keyword>
<name>A0A518K9T3_9BACT</name>
<sequence>MPIPPNERFTTPLGALPEREILTMPPKPKPTRIRWMSMPLNDTNAERQPDRVVIDGVLTLFDSGAVVIGNRWFRGNWLLGRWGAEPIDYTFPGGHAHRDRHSQRLVVRTGGPNRQALVYEFSGLTPLLAGAWRRCVPQYL</sequence>
<dbReference type="AlphaFoldDB" id="A0A518K9T3"/>
<dbReference type="KEGG" id="bmei:Spa11_27590"/>
<gene>
    <name evidence="1" type="ORF">Spa11_27590</name>
</gene>
<evidence type="ECO:0000313" key="1">
    <source>
        <dbReference type="EMBL" id="QDV74555.1"/>
    </source>
</evidence>
<dbReference type="Proteomes" id="UP000316426">
    <property type="component" value="Chromosome"/>
</dbReference>
<proteinExistence type="predicted"/>